<evidence type="ECO:0000313" key="4">
    <source>
        <dbReference type="EMBL" id="PRP83429.1"/>
    </source>
</evidence>
<dbReference type="GO" id="GO:0003677">
    <property type="term" value="F:DNA binding"/>
    <property type="evidence" value="ECO:0007669"/>
    <property type="project" value="UniProtKB-KW"/>
</dbReference>
<evidence type="ECO:0000313" key="5">
    <source>
        <dbReference type="Proteomes" id="UP000241769"/>
    </source>
</evidence>
<proteinExistence type="predicted"/>
<dbReference type="AlphaFoldDB" id="A0A2P6NHK4"/>
<accession>A0A2P6NHK4</accession>
<dbReference type="InterPro" id="IPR009057">
    <property type="entry name" value="Homeodomain-like_sf"/>
</dbReference>
<reference evidence="4 5" key="1">
    <citation type="journal article" date="2018" name="Genome Biol. Evol.">
        <title>Multiple Roots of Fruiting Body Formation in Amoebozoa.</title>
        <authorList>
            <person name="Hillmann F."/>
            <person name="Forbes G."/>
            <person name="Novohradska S."/>
            <person name="Ferling I."/>
            <person name="Riege K."/>
            <person name="Groth M."/>
            <person name="Westermann M."/>
            <person name="Marz M."/>
            <person name="Spaller T."/>
            <person name="Winckler T."/>
            <person name="Schaap P."/>
            <person name="Glockner G."/>
        </authorList>
    </citation>
    <scope>NUCLEOTIDE SEQUENCE [LARGE SCALE GENOMIC DNA]</scope>
    <source>
        <strain evidence="4 5">Jena</strain>
    </source>
</reference>
<name>A0A2P6NHK4_9EUKA</name>
<comment type="caution">
    <text evidence="4">The sequence shown here is derived from an EMBL/GenBank/DDBJ whole genome shotgun (WGS) entry which is preliminary data.</text>
</comment>
<feature type="domain" description="Homeobox" evidence="3">
    <location>
        <begin position="2"/>
        <end position="40"/>
    </location>
</feature>
<keyword evidence="1" id="KW-0539">Nucleus</keyword>
<dbReference type="GO" id="GO:0005634">
    <property type="term" value="C:nucleus"/>
    <property type="evidence" value="ECO:0007669"/>
    <property type="project" value="UniProtKB-SubCell"/>
</dbReference>
<gene>
    <name evidence="4" type="ORF">PROFUN_09202</name>
</gene>
<dbReference type="CDD" id="cd00086">
    <property type="entry name" value="homeodomain"/>
    <property type="match status" value="1"/>
</dbReference>
<evidence type="ECO:0000256" key="2">
    <source>
        <dbReference type="SAM" id="MobiDB-lite"/>
    </source>
</evidence>
<dbReference type="InParanoid" id="A0A2P6NHK4"/>
<dbReference type="Proteomes" id="UP000241769">
    <property type="component" value="Unassembled WGS sequence"/>
</dbReference>
<dbReference type="SUPFAM" id="SSF46689">
    <property type="entry name" value="Homeodomain-like"/>
    <property type="match status" value="1"/>
</dbReference>
<feature type="compositionally biased region" description="Basic and acidic residues" evidence="2">
    <location>
        <begin position="39"/>
        <end position="50"/>
    </location>
</feature>
<dbReference type="InterPro" id="IPR001356">
    <property type="entry name" value="HD"/>
</dbReference>
<sequence>MAAFAQKQNLSEMECRKLAEQTNMSEKKTWFTNQRAKMKRQERDERENNKPTRKPVVVPHNPKMSLNFLMNS</sequence>
<dbReference type="Gene3D" id="1.10.10.60">
    <property type="entry name" value="Homeodomain-like"/>
    <property type="match status" value="1"/>
</dbReference>
<keyword evidence="1" id="KW-0238">DNA-binding</keyword>
<feature type="region of interest" description="Disordered" evidence="2">
    <location>
        <begin position="26"/>
        <end position="72"/>
    </location>
</feature>
<evidence type="ECO:0000256" key="1">
    <source>
        <dbReference type="RuleBase" id="RU000682"/>
    </source>
</evidence>
<dbReference type="EMBL" id="MDYQ01000082">
    <property type="protein sequence ID" value="PRP83429.1"/>
    <property type="molecule type" value="Genomic_DNA"/>
</dbReference>
<keyword evidence="5" id="KW-1185">Reference proteome</keyword>
<dbReference type="Pfam" id="PF00046">
    <property type="entry name" value="Homeodomain"/>
    <property type="match status" value="1"/>
</dbReference>
<keyword evidence="1" id="KW-0371">Homeobox</keyword>
<protein>
    <recommendedName>
        <fullName evidence="3">Homeobox domain-containing protein</fullName>
    </recommendedName>
</protein>
<evidence type="ECO:0000259" key="3">
    <source>
        <dbReference type="Pfam" id="PF00046"/>
    </source>
</evidence>
<comment type="subcellular location">
    <subcellularLocation>
        <location evidence="1">Nucleus</location>
    </subcellularLocation>
</comment>
<organism evidence="4 5">
    <name type="scientific">Planoprotostelium fungivorum</name>
    <dbReference type="NCBI Taxonomy" id="1890364"/>
    <lineage>
        <taxon>Eukaryota</taxon>
        <taxon>Amoebozoa</taxon>
        <taxon>Evosea</taxon>
        <taxon>Variosea</taxon>
        <taxon>Cavosteliida</taxon>
        <taxon>Cavosteliaceae</taxon>
        <taxon>Planoprotostelium</taxon>
    </lineage>
</organism>